<keyword evidence="2" id="KW-1185">Reference proteome</keyword>
<reference evidence="1 2" key="1">
    <citation type="submission" date="2019-02" db="EMBL/GenBank/DDBJ databases">
        <title>Genome sequencing of the rare red list fungi Hericium alpestre (H. flagellum).</title>
        <authorList>
            <person name="Buettner E."/>
            <person name="Kellner H."/>
        </authorList>
    </citation>
    <scope>NUCLEOTIDE SEQUENCE [LARGE SCALE GENOMIC DNA]</scope>
    <source>
        <strain evidence="1 2">DSM 108284</strain>
    </source>
</reference>
<evidence type="ECO:0000313" key="1">
    <source>
        <dbReference type="EMBL" id="TFY78412.1"/>
    </source>
</evidence>
<organism evidence="1 2">
    <name type="scientific">Hericium alpestre</name>
    <dbReference type="NCBI Taxonomy" id="135208"/>
    <lineage>
        <taxon>Eukaryota</taxon>
        <taxon>Fungi</taxon>
        <taxon>Dikarya</taxon>
        <taxon>Basidiomycota</taxon>
        <taxon>Agaricomycotina</taxon>
        <taxon>Agaricomycetes</taxon>
        <taxon>Russulales</taxon>
        <taxon>Hericiaceae</taxon>
        <taxon>Hericium</taxon>
    </lineage>
</organism>
<comment type="caution">
    <text evidence="1">The sequence shown here is derived from an EMBL/GenBank/DDBJ whole genome shotgun (WGS) entry which is preliminary data.</text>
</comment>
<name>A0A4Y9ZUD2_9AGAM</name>
<proteinExistence type="predicted"/>
<dbReference type="EMBL" id="SFCI01000686">
    <property type="protein sequence ID" value="TFY78412.1"/>
    <property type="molecule type" value="Genomic_DNA"/>
</dbReference>
<accession>A0A4Y9ZUD2</accession>
<dbReference type="AlphaFoldDB" id="A0A4Y9ZUD2"/>
<sequence length="172" mass="19906">MAPTDVPPTPHGLPNSPPHVAKDFRLTLQFLHAQDENALIFVGGEHNLDARTPWEQTHPDAPSALLLDYAYGVGIMRRWCTDEFKEYLQKTKETRYPAINSAAQHAQRQHKRELRTEARCRDHVDDEYDMFVDDILEFSYSMQQPFIAAYMKGAAEAKHEKIQRWLNDIENA</sequence>
<evidence type="ECO:0000313" key="2">
    <source>
        <dbReference type="Proteomes" id="UP000298061"/>
    </source>
</evidence>
<gene>
    <name evidence="1" type="ORF">EWM64_g5602</name>
</gene>
<protein>
    <submittedName>
        <fullName evidence="1">Uncharacterized protein</fullName>
    </submittedName>
</protein>
<dbReference type="Proteomes" id="UP000298061">
    <property type="component" value="Unassembled WGS sequence"/>
</dbReference>